<feature type="domain" description="Peptidoglycan binding-like" evidence="1">
    <location>
        <begin position="45"/>
        <end position="97"/>
    </location>
</feature>
<comment type="caution">
    <text evidence="2">The sequence shown here is derived from an EMBL/GenBank/DDBJ whole genome shotgun (WGS) entry which is preliminary data.</text>
</comment>
<evidence type="ECO:0000313" key="3">
    <source>
        <dbReference type="Proteomes" id="UP000176512"/>
    </source>
</evidence>
<dbReference type="Pfam" id="PF01471">
    <property type="entry name" value="PG_binding_1"/>
    <property type="match status" value="1"/>
</dbReference>
<dbReference type="InterPro" id="IPR002477">
    <property type="entry name" value="Peptidoglycan-bd-like"/>
</dbReference>
<dbReference type="InterPro" id="IPR036366">
    <property type="entry name" value="PGBDSf"/>
</dbReference>
<evidence type="ECO:0000313" key="2">
    <source>
        <dbReference type="EMBL" id="OGY54738.1"/>
    </source>
</evidence>
<sequence length="220" mass="22647">MRIILIPVTTALIVVFSLFVSVTTAVAVSSPACPLAGTTLKKGSSGDAVTRLQRFLAGDPGVYPEAAISGTYGPLTEVAVKRWQVKFNIVTSGNPDTTGYGAVGPRTIAAMVTQCPGSTQRPIAAAPALGGYISASPIVGYAPLLVSVQITVNTPNVCGGSVYTINYGDGTGNYQITVPPNTCQQITQTLGHTYKDIGIFQLSLSSGVHSTSVTANVLGR</sequence>
<organism evidence="2 3">
    <name type="scientific">Candidatus Buchananbacteria bacterium RIFCSPLOWO2_01_FULL_46_12</name>
    <dbReference type="NCBI Taxonomy" id="1797546"/>
    <lineage>
        <taxon>Bacteria</taxon>
        <taxon>Candidatus Buchananiibacteriota</taxon>
    </lineage>
</organism>
<dbReference type="SUPFAM" id="SSF49299">
    <property type="entry name" value="PKD domain"/>
    <property type="match status" value="1"/>
</dbReference>
<dbReference type="EMBL" id="MHIP01000025">
    <property type="protein sequence ID" value="OGY54738.1"/>
    <property type="molecule type" value="Genomic_DNA"/>
</dbReference>
<accession>A0A1G1YQV4</accession>
<dbReference type="Gene3D" id="1.10.101.10">
    <property type="entry name" value="PGBD-like superfamily/PGBD"/>
    <property type="match status" value="1"/>
</dbReference>
<dbReference type="InterPro" id="IPR035986">
    <property type="entry name" value="PKD_dom_sf"/>
</dbReference>
<dbReference type="InterPro" id="IPR036365">
    <property type="entry name" value="PGBD-like_sf"/>
</dbReference>
<dbReference type="AlphaFoldDB" id="A0A1G1YQV4"/>
<gene>
    <name evidence="2" type="ORF">A3A24_04005</name>
</gene>
<dbReference type="SUPFAM" id="SSF47090">
    <property type="entry name" value="PGBD-like"/>
    <property type="match status" value="1"/>
</dbReference>
<reference evidence="2 3" key="1">
    <citation type="journal article" date="2016" name="Nat. Commun.">
        <title>Thousands of microbial genomes shed light on interconnected biogeochemical processes in an aquifer system.</title>
        <authorList>
            <person name="Anantharaman K."/>
            <person name="Brown C.T."/>
            <person name="Hug L.A."/>
            <person name="Sharon I."/>
            <person name="Castelle C.J."/>
            <person name="Probst A.J."/>
            <person name="Thomas B.C."/>
            <person name="Singh A."/>
            <person name="Wilkins M.J."/>
            <person name="Karaoz U."/>
            <person name="Brodie E.L."/>
            <person name="Williams K.H."/>
            <person name="Hubbard S.S."/>
            <person name="Banfield J.F."/>
        </authorList>
    </citation>
    <scope>NUCLEOTIDE SEQUENCE [LARGE SCALE GENOMIC DNA]</scope>
</reference>
<name>A0A1G1YQV4_9BACT</name>
<protein>
    <recommendedName>
        <fullName evidence="1">Peptidoglycan binding-like domain-containing protein</fullName>
    </recommendedName>
</protein>
<dbReference type="Proteomes" id="UP000176512">
    <property type="component" value="Unassembled WGS sequence"/>
</dbReference>
<proteinExistence type="predicted"/>
<evidence type="ECO:0000259" key="1">
    <source>
        <dbReference type="Pfam" id="PF01471"/>
    </source>
</evidence>